<protein>
    <submittedName>
        <fullName evidence="1">Uncharacterized protein</fullName>
    </submittedName>
</protein>
<comment type="caution">
    <text evidence="1">The sequence shown here is derived from an EMBL/GenBank/DDBJ whole genome shotgun (WGS) entry which is preliminary data.</text>
</comment>
<dbReference type="AlphaFoldDB" id="A0A9P5U0X8"/>
<reference evidence="1" key="1">
    <citation type="submission" date="2020-11" db="EMBL/GenBank/DDBJ databases">
        <authorList>
            <consortium name="DOE Joint Genome Institute"/>
            <person name="Ahrendt S."/>
            <person name="Riley R."/>
            <person name="Andreopoulos W."/>
            <person name="Labutti K."/>
            <person name="Pangilinan J."/>
            <person name="Ruiz-Duenas F.J."/>
            <person name="Barrasa J.M."/>
            <person name="Sanchez-Garcia M."/>
            <person name="Camarero S."/>
            <person name="Miyauchi S."/>
            <person name="Serrano A."/>
            <person name="Linde D."/>
            <person name="Babiker R."/>
            <person name="Drula E."/>
            <person name="Ayuso-Fernandez I."/>
            <person name="Pacheco R."/>
            <person name="Padilla G."/>
            <person name="Ferreira P."/>
            <person name="Barriuso J."/>
            <person name="Kellner H."/>
            <person name="Castanera R."/>
            <person name="Alfaro M."/>
            <person name="Ramirez L."/>
            <person name="Pisabarro A.G."/>
            <person name="Kuo A."/>
            <person name="Tritt A."/>
            <person name="Lipzen A."/>
            <person name="He G."/>
            <person name="Yan M."/>
            <person name="Ng V."/>
            <person name="Cullen D."/>
            <person name="Martin F."/>
            <person name="Rosso M.-N."/>
            <person name="Henrissat B."/>
            <person name="Hibbett D."/>
            <person name="Martinez A.T."/>
            <person name="Grigoriev I.V."/>
        </authorList>
    </citation>
    <scope>NUCLEOTIDE SEQUENCE</scope>
    <source>
        <strain evidence="1">AH 40177</strain>
    </source>
</reference>
<evidence type="ECO:0000313" key="2">
    <source>
        <dbReference type="Proteomes" id="UP000772434"/>
    </source>
</evidence>
<sequence>MCKKVDPGGDDASVPVVECESDAYVNADNTLTPYDWFLHDPIHLRNSSSRNPSSMPPAACSLAALCQIFQKPSRGRMLPAPKTGNNNLSRDSMNLDSIPRRVSPFWKPTKMDISMHTELNLFQTFPEAALEQPYWVSGVSKLMCIGCYTVIKKAFLVILRRHMVHGLCAVTASYPLRGQHQMVQIYHSLNNTPGLI</sequence>
<organism evidence="1 2">
    <name type="scientific">Rhodocollybia butyracea</name>
    <dbReference type="NCBI Taxonomy" id="206335"/>
    <lineage>
        <taxon>Eukaryota</taxon>
        <taxon>Fungi</taxon>
        <taxon>Dikarya</taxon>
        <taxon>Basidiomycota</taxon>
        <taxon>Agaricomycotina</taxon>
        <taxon>Agaricomycetes</taxon>
        <taxon>Agaricomycetidae</taxon>
        <taxon>Agaricales</taxon>
        <taxon>Marasmiineae</taxon>
        <taxon>Omphalotaceae</taxon>
        <taxon>Rhodocollybia</taxon>
    </lineage>
</organism>
<dbReference type="Proteomes" id="UP000772434">
    <property type="component" value="Unassembled WGS sequence"/>
</dbReference>
<dbReference type="EMBL" id="JADNRY010000218">
    <property type="protein sequence ID" value="KAF9061008.1"/>
    <property type="molecule type" value="Genomic_DNA"/>
</dbReference>
<evidence type="ECO:0000313" key="1">
    <source>
        <dbReference type="EMBL" id="KAF9061008.1"/>
    </source>
</evidence>
<accession>A0A9P5U0X8</accession>
<proteinExistence type="predicted"/>
<keyword evidence="2" id="KW-1185">Reference proteome</keyword>
<gene>
    <name evidence="1" type="ORF">BDP27DRAFT_1338819</name>
</gene>
<name>A0A9P5U0X8_9AGAR</name>